<accession>A0ABV3XS84</accession>
<evidence type="ECO:0000256" key="1">
    <source>
        <dbReference type="ARBA" id="ARBA00007177"/>
    </source>
</evidence>
<proteinExistence type="inferred from homology"/>
<name>A0ABV3XS84_9RHOB</name>
<keyword evidence="5" id="KW-1185">Reference proteome</keyword>
<evidence type="ECO:0000313" key="5">
    <source>
        <dbReference type="Proteomes" id="UP001560019"/>
    </source>
</evidence>
<comment type="subcellular location">
    <subcellularLocation>
        <location evidence="3">Cytoplasm</location>
    </subcellularLocation>
</comment>
<comment type="similarity">
    <text evidence="1 3">Belongs to the UreD family.</text>
</comment>
<dbReference type="EMBL" id="JBEHHI010000001">
    <property type="protein sequence ID" value="MEX5728189.1"/>
    <property type="molecule type" value="Genomic_DNA"/>
</dbReference>
<evidence type="ECO:0000313" key="4">
    <source>
        <dbReference type="EMBL" id="MEX5728189.1"/>
    </source>
</evidence>
<comment type="function">
    <text evidence="3">Required for maturation of urease via the functional incorporation of the urease nickel metallocenter.</text>
</comment>
<gene>
    <name evidence="3" type="primary">ureD</name>
    <name evidence="4" type="ORF">Ga0609869_001542</name>
</gene>
<evidence type="ECO:0000256" key="2">
    <source>
        <dbReference type="ARBA" id="ARBA00023186"/>
    </source>
</evidence>
<dbReference type="Proteomes" id="UP001560019">
    <property type="component" value="Unassembled WGS sequence"/>
</dbReference>
<dbReference type="PANTHER" id="PTHR33643">
    <property type="entry name" value="UREASE ACCESSORY PROTEIN D"/>
    <property type="match status" value="1"/>
</dbReference>
<keyword evidence="3" id="KW-0963">Cytoplasm</keyword>
<dbReference type="PANTHER" id="PTHR33643:SF1">
    <property type="entry name" value="UREASE ACCESSORY PROTEIN D"/>
    <property type="match status" value="1"/>
</dbReference>
<keyword evidence="3" id="KW-0996">Nickel insertion</keyword>
<sequence>MKKRCGLVQEREAAITYQAFSAGTTQPRAMGRIAVAAKATARGSVLQDLHQAGAMKALFPRPRGPALDVISINSAGGITGGDRFRLEARAGAGAHLRVTTQAAERAYRAQPGETGQVRNLVSAGPGARAEWLPQETILYDGAALDRRLDVELAGDAAFLMVEPLVFGRLAMGEALTDARFRDRISIRREGVPVYRDGLGLTGDICAHLGRRGVAGGGVAMASMVLAAPGAEAHLAPLRALMPRTGGVSLIRPDLLVLRLVAADGYALRKTLVPVLTRLTDNALPRSWMT</sequence>
<reference evidence="4 5" key="1">
    <citation type="submission" date="2024-06" db="EMBL/GenBank/DDBJ databases">
        <title>Genome of Rhodovulum iodosum, a marine photoferrotroph.</title>
        <authorList>
            <person name="Bianchini G."/>
            <person name="Nikeleit V."/>
            <person name="Kappler A."/>
            <person name="Bryce C."/>
            <person name="Sanchez-Baracaldo P."/>
        </authorList>
    </citation>
    <scope>NUCLEOTIDE SEQUENCE [LARGE SCALE GENOMIC DNA]</scope>
    <source>
        <strain evidence="4 5">UT/N1</strain>
    </source>
</reference>
<dbReference type="Pfam" id="PF01774">
    <property type="entry name" value="UreD"/>
    <property type="match status" value="1"/>
</dbReference>
<evidence type="ECO:0000256" key="3">
    <source>
        <dbReference type="HAMAP-Rule" id="MF_01384"/>
    </source>
</evidence>
<comment type="subunit">
    <text evidence="3">UreD, UreF and UreG form a complex that acts as a GTP-hydrolysis-dependent molecular chaperone, activating the urease apoprotein by helping to assemble the nickel containing metallocenter of UreC. The UreE protein probably delivers the nickel.</text>
</comment>
<comment type="caution">
    <text evidence="4">The sequence shown here is derived from an EMBL/GenBank/DDBJ whole genome shotgun (WGS) entry which is preliminary data.</text>
</comment>
<keyword evidence="2 3" id="KW-0143">Chaperone</keyword>
<protein>
    <recommendedName>
        <fullName evidence="3">Urease accessory protein UreD</fullName>
    </recommendedName>
</protein>
<dbReference type="RefSeq" id="WP_245972422.1">
    <property type="nucleotide sequence ID" value="NZ_JBEHHI010000001.1"/>
</dbReference>
<organism evidence="4 5">
    <name type="scientific">Rhodovulum iodosum</name>
    <dbReference type="NCBI Taxonomy" id="68291"/>
    <lineage>
        <taxon>Bacteria</taxon>
        <taxon>Pseudomonadati</taxon>
        <taxon>Pseudomonadota</taxon>
        <taxon>Alphaproteobacteria</taxon>
        <taxon>Rhodobacterales</taxon>
        <taxon>Paracoccaceae</taxon>
        <taxon>Rhodovulum</taxon>
    </lineage>
</organism>
<dbReference type="HAMAP" id="MF_01384">
    <property type="entry name" value="UreD"/>
    <property type="match status" value="1"/>
</dbReference>
<dbReference type="InterPro" id="IPR002669">
    <property type="entry name" value="UreD"/>
</dbReference>